<comment type="caution">
    <text evidence="1">The sequence shown here is derived from an EMBL/GenBank/DDBJ whole genome shotgun (WGS) entry which is preliminary data.</text>
</comment>
<organism evidence="1 2">
    <name type="scientific">Thalassospira mesophila</name>
    <dbReference type="NCBI Taxonomy" id="1293891"/>
    <lineage>
        <taxon>Bacteria</taxon>
        <taxon>Pseudomonadati</taxon>
        <taxon>Pseudomonadota</taxon>
        <taxon>Alphaproteobacteria</taxon>
        <taxon>Rhodospirillales</taxon>
        <taxon>Thalassospiraceae</taxon>
        <taxon>Thalassospira</taxon>
    </lineage>
</organism>
<dbReference type="Proteomes" id="UP000193391">
    <property type="component" value="Unassembled WGS sequence"/>
</dbReference>
<evidence type="ECO:0000313" key="1">
    <source>
        <dbReference type="EMBL" id="OSQ39484.1"/>
    </source>
</evidence>
<protein>
    <submittedName>
        <fullName evidence="1">Uncharacterized protein</fullName>
    </submittedName>
</protein>
<gene>
    <name evidence="1" type="ORF">TMES_05450</name>
</gene>
<name>A0A1Y2L2Q0_9PROT</name>
<sequence>MVTVLCPVLLLKAFFGFWRYFGATHIIGLVRIPCGCRVKSGIKAGNVQKYVWFIGRKRANFTCRLGKIAMEMAKNGNLGGKRIFPVRLLMKCMERA</sequence>
<keyword evidence="2" id="KW-1185">Reference proteome</keyword>
<proteinExistence type="predicted"/>
<dbReference type="AlphaFoldDB" id="A0A1Y2L2Q0"/>
<reference evidence="1 2" key="1">
    <citation type="submission" date="2014-03" db="EMBL/GenBank/DDBJ databases">
        <title>The draft genome sequence of Thalassospira mesophila JCM 18969.</title>
        <authorList>
            <person name="Lai Q."/>
            <person name="Shao Z."/>
        </authorList>
    </citation>
    <scope>NUCLEOTIDE SEQUENCE [LARGE SCALE GENOMIC DNA]</scope>
    <source>
        <strain evidence="1 2">JCM 18969</strain>
    </source>
</reference>
<dbReference type="EMBL" id="JFKA01000002">
    <property type="protein sequence ID" value="OSQ39484.1"/>
    <property type="molecule type" value="Genomic_DNA"/>
</dbReference>
<dbReference type="RefSeq" id="WP_085580300.1">
    <property type="nucleotide sequence ID" value="NZ_JFKA01000002.1"/>
</dbReference>
<dbReference type="STRING" id="1293891.TMES_05450"/>
<evidence type="ECO:0000313" key="2">
    <source>
        <dbReference type="Proteomes" id="UP000193391"/>
    </source>
</evidence>
<accession>A0A1Y2L2Q0</accession>